<keyword evidence="2" id="KW-0812">Transmembrane</keyword>
<evidence type="ECO:0000256" key="5">
    <source>
        <dbReference type="ARBA" id="ARBA00023170"/>
    </source>
</evidence>
<organism evidence="9 10">
    <name type="scientific">Elysia crispata</name>
    <name type="common">lettuce slug</name>
    <dbReference type="NCBI Taxonomy" id="231223"/>
    <lineage>
        <taxon>Eukaryota</taxon>
        <taxon>Metazoa</taxon>
        <taxon>Spiralia</taxon>
        <taxon>Lophotrochozoa</taxon>
        <taxon>Mollusca</taxon>
        <taxon>Gastropoda</taxon>
        <taxon>Heterobranchia</taxon>
        <taxon>Euthyneura</taxon>
        <taxon>Panpulmonata</taxon>
        <taxon>Sacoglossa</taxon>
        <taxon>Placobranchoidea</taxon>
        <taxon>Plakobranchidae</taxon>
        <taxon>Elysia</taxon>
    </lineage>
</organism>
<comment type="caution">
    <text evidence="9">The sequence shown here is derived from an EMBL/GenBank/DDBJ whole genome shotgun (WGS) entry which is preliminary data.</text>
</comment>
<dbReference type="SUPFAM" id="SSF53822">
    <property type="entry name" value="Periplasmic binding protein-like I"/>
    <property type="match status" value="1"/>
</dbReference>
<comment type="subcellular location">
    <subcellularLocation>
        <location evidence="1">Membrane</location>
        <topology evidence="1">Multi-pass membrane protein</topology>
    </subcellularLocation>
</comment>
<keyword evidence="7" id="KW-0732">Signal</keyword>
<reference evidence="9" key="1">
    <citation type="journal article" date="2023" name="G3 (Bethesda)">
        <title>A reference genome for the long-term kleptoplast-retaining sea slug Elysia crispata morphotype clarki.</title>
        <authorList>
            <person name="Eastman K.E."/>
            <person name="Pendleton A.L."/>
            <person name="Shaikh M.A."/>
            <person name="Suttiyut T."/>
            <person name="Ogas R."/>
            <person name="Tomko P."/>
            <person name="Gavelis G."/>
            <person name="Widhalm J.R."/>
            <person name="Wisecaver J.H."/>
        </authorList>
    </citation>
    <scope>NUCLEOTIDE SEQUENCE</scope>
    <source>
        <strain evidence="9">ECLA1</strain>
    </source>
</reference>
<dbReference type="PRINTS" id="PR00248">
    <property type="entry name" value="GPCRMGR"/>
</dbReference>
<keyword evidence="3" id="KW-1133">Transmembrane helix</keyword>
<dbReference type="InterPro" id="IPR028082">
    <property type="entry name" value="Peripla_BP_I"/>
</dbReference>
<protein>
    <recommendedName>
        <fullName evidence="8">Receptor ligand binding region domain-containing protein</fullName>
    </recommendedName>
</protein>
<dbReference type="Proteomes" id="UP001283361">
    <property type="component" value="Unassembled WGS sequence"/>
</dbReference>
<dbReference type="GO" id="GO:0004930">
    <property type="term" value="F:G protein-coupled receptor activity"/>
    <property type="evidence" value="ECO:0007669"/>
    <property type="project" value="InterPro"/>
</dbReference>
<name>A0AAE1AE07_9GAST</name>
<evidence type="ECO:0000256" key="3">
    <source>
        <dbReference type="ARBA" id="ARBA00022989"/>
    </source>
</evidence>
<dbReference type="GO" id="GO:0016020">
    <property type="term" value="C:membrane"/>
    <property type="evidence" value="ECO:0007669"/>
    <property type="project" value="UniProtKB-SubCell"/>
</dbReference>
<evidence type="ECO:0000256" key="2">
    <source>
        <dbReference type="ARBA" id="ARBA00022692"/>
    </source>
</evidence>
<keyword evidence="10" id="KW-1185">Reference proteome</keyword>
<dbReference type="Pfam" id="PF01094">
    <property type="entry name" value="ANF_receptor"/>
    <property type="match status" value="1"/>
</dbReference>
<sequence length="662" mass="72092">MGSLEDRTALTAKLKMLALTLAIVTCSSISFAETAVAADTCSAFIYPGTDDVDVKIAAIFGMHASNESSCSDQPQVNAIQIGLAMQWAVSLLNGENSTGSFLPGVKIGVDIYDDCNQDFLAARHAGSIAGQFSHRQAVQCSLSQQSNQQMVIPIAGIIGTTRSQTTTMVTRVARSTNLPVVGLAATLAELSDKSKYPGFVRTTPSDHVQAQAMLELALEFQWSYIVGIFTNDNYGQMGMERLQTLATEHRICVSTVTSLDILGQLDEKALESFVRDTLFSKVKLSNGTLGVVYFGQDEGLIRLLKLAETWSLKWLEGISNLKKIHWMVSDAVDLNTDLIDLVRQYKTRVVGVDMVTAHLPSFQAFEQEVLWSPPAWAREGRWRGALQTLARERYGCASYNTSKAPASAAGCSVSGSNIYSGYLAAAVDSVYLLANTLKTMHSELCHGQSGVCDSFMASLEDGLLTSRNLTEFDYTDLSSPHVPPEFAATGRALVPNGGDFLVRNQSCYDIQANMGDTFVTVGSYSLDGVDLLPQSDPIMPQSGCSNVCQECHDLGSKSYEFLDGDYILLGIFSVHWKAGDMAFKCGAFRKDSDSFPAMKAFVHAVGRLIQETGVKFGYLALDDCYSPLLITRMLSKILSGDLEVTCKSTRKSPRRTQEDRCY</sequence>
<evidence type="ECO:0000256" key="6">
    <source>
        <dbReference type="ARBA" id="ARBA00023180"/>
    </source>
</evidence>
<keyword evidence="6" id="KW-0325">Glycoprotein</keyword>
<dbReference type="InterPro" id="IPR001828">
    <property type="entry name" value="ANF_lig-bd_rcpt"/>
</dbReference>
<dbReference type="AlphaFoldDB" id="A0AAE1AE07"/>
<evidence type="ECO:0000259" key="8">
    <source>
        <dbReference type="Pfam" id="PF01094"/>
    </source>
</evidence>
<feature type="domain" description="Receptor ligand binding region" evidence="8">
    <location>
        <begin position="82"/>
        <end position="468"/>
    </location>
</feature>
<keyword evidence="4" id="KW-0472">Membrane</keyword>
<feature type="signal peptide" evidence="7">
    <location>
        <begin position="1"/>
        <end position="26"/>
    </location>
</feature>
<feature type="chain" id="PRO_5042016844" description="Receptor ligand binding region domain-containing protein" evidence="7">
    <location>
        <begin position="27"/>
        <end position="662"/>
    </location>
</feature>
<dbReference type="Gene3D" id="3.40.50.2300">
    <property type="match status" value="3"/>
</dbReference>
<evidence type="ECO:0000256" key="4">
    <source>
        <dbReference type="ARBA" id="ARBA00023136"/>
    </source>
</evidence>
<accession>A0AAE1AE07</accession>
<dbReference type="EMBL" id="JAWDGP010002001">
    <property type="protein sequence ID" value="KAK3786184.1"/>
    <property type="molecule type" value="Genomic_DNA"/>
</dbReference>
<evidence type="ECO:0000256" key="7">
    <source>
        <dbReference type="SAM" id="SignalP"/>
    </source>
</evidence>
<evidence type="ECO:0000313" key="9">
    <source>
        <dbReference type="EMBL" id="KAK3786184.1"/>
    </source>
</evidence>
<keyword evidence="5" id="KW-0675">Receptor</keyword>
<evidence type="ECO:0000256" key="1">
    <source>
        <dbReference type="ARBA" id="ARBA00004141"/>
    </source>
</evidence>
<evidence type="ECO:0000313" key="10">
    <source>
        <dbReference type="Proteomes" id="UP001283361"/>
    </source>
</evidence>
<dbReference type="PANTHER" id="PTHR24060">
    <property type="entry name" value="METABOTROPIC GLUTAMATE RECEPTOR"/>
    <property type="match status" value="1"/>
</dbReference>
<dbReference type="InterPro" id="IPR000337">
    <property type="entry name" value="GPCR_3"/>
</dbReference>
<proteinExistence type="predicted"/>
<dbReference type="InterPro" id="IPR050726">
    <property type="entry name" value="mGluR"/>
</dbReference>
<gene>
    <name evidence="9" type="ORF">RRG08_050657</name>
</gene>